<feature type="compositionally biased region" description="Basic and acidic residues" evidence="2">
    <location>
        <begin position="8"/>
        <end position="17"/>
    </location>
</feature>
<evidence type="ECO:0000313" key="4">
    <source>
        <dbReference type="Proteomes" id="UP000005237"/>
    </source>
</evidence>
<dbReference type="Proteomes" id="UP000005237">
    <property type="component" value="Unassembled WGS sequence"/>
</dbReference>
<accession>A0A8R1DYN0</accession>
<feature type="compositionally biased region" description="Acidic residues" evidence="2">
    <location>
        <begin position="235"/>
        <end position="245"/>
    </location>
</feature>
<evidence type="ECO:0000313" key="3">
    <source>
        <dbReference type="EnsemblMetazoa" id="CJA16449.1"/>
    </source>
</evidence>
<name>A0A8R1DYN0_CAEJA</name>
<feature type="region of interest" description="Disordered" evidence="2">
    <location>
        <begin position="233"/>
        <end position="274"/>
    </location>
</feature>
<sequence length="274" mass="32369">MSGRNKHRDAETEKTPPDVETDFPLSGYDICPGNLEIFEKYYPDIDWHLTFRTNSHLFGKKLTKDHLNTFTLYTQEYKAYKEKIEDWSEKEKKSDENLERIREGAIQQAERIEKMFEKMKEVSELISKKEEALALREVDSDDDDCVDEEEYRAKLIPEINEYYERSRVVTRNVADAELKKEVYEAAKRILEKLHDDKPEVPAFMTEAFERENQKLEEEWERAKLLAGDQTAILAFEEEQESESTDPAENNSEVSKKGKNKKKKKKNNKKNKKKK</sequence>
<organism evidence="3 4">
    <name type="scientific">Caenorhabditis japonica</name>
    <dbReference type="NCBI Taxonomy" id="281687"/>
    <lineage>
        <taxon>Eukaryota</taxon>
        <taxon>Metazoa</taxon>
        <taxon>Ecdysozoa</taxon>
        <taxon>Nematoda</taxon>
        <taxon>Chromadorea</taxon>
        <taxon>Rhabditida</taxon>
        <taxon>Rhabditina</taxon>
        <taxon>Rhabditomorpha</taxon>
        <taxon>Rhabditoidea</taxon>
        <taxon>Rhabditidae</taxon>
        <taxon>Peloderinae</taxon>
        <taxon>Caenorhabditis</taxon>
    </lineage>
</organism>
<protein>
    <submittedName>
        <fullName evidence="3">Uncharacterized protein</fullName>
    </submittedName>
</protein>
<keyword evidence="1" id="KW-0175">Coiled coil</keyword>
<feature type="coiled-coil region" evidence="1">
    <location>
        <begin position="173"/>
        <end position="225"/>
    </location>
</feature>
<keyword evidence="4" id="KW-1185">Reference proteome</keyword>
<proteinExistence type="predicted"/>
<reference evidence="4" key="1">
    <citation type="submission" date="2010-08" db="EMBL/GenBank/DDBJ databases">
        <authorList>
            <consortium name="Caenorhabditis japonica Sequencing Consortium"/>
            <person name="Wilson R.K."/>
        </authorList>
    </citation>
    <scope>NUCLEOTIDE SEQUENCE [LARGE SCALE GENOMIC DNA]</scope>
    <source>
        <strain evidence="4">DF5081</strain>
    </source>
</reference>
<reference evidence="3" key="2">
    <citation type="submission" date="2022-06" db="UniProtKB">
        <authorList>
            <consortium name="EnsemblMetazoa"/>
        </authorList>
    </citation>
    <scope>IDENTIFICATION</scope>
    <source>
        <strain evidence="3">DF5081</strain>
    </source>
</reference>
<dbReference type="PROSITE" id="PS00018">
    <property type="entry name" value="EF_HAND_1"/>
    <property type="match status" value="1"/>
</dbReference>
<evidence type="ECO:0000256" key="1">
    <source>
        <dbReference type="SAM" id="Coils"/>
    </source>
</evidence>
<dbReference type="AlphaFoldDB" id="A0A8R1DYN0"/>
<evidence type="ECO:0000256" key="2">
    <source>
        <dbReference type="SAM" id="MobiDB-lite"/>
    </source>
</evidence>
<feature type="region of interest" description="Disordered" evidence="2">
    <location>
        <begin position="1"/>
        <end position="23"/>
    </location>
</feature>
<feature type="coiled-coil region" evidence="1">
    <location>
        <begin position="77"/>
        <end position="132"/>
    </location>
</feature>
<dbReference type="InterPro" id="IPR018247">
    <property type="entry name" value="EF_Hand_1_Ca_BS"/>
</dbReference>
<dbReference type="EnsemblMetazoa" id="CJA16449.1">
    <property type="protein sequence ID" value="CJA16449.1"/>
    <property type="gene ID" value="WBGene00135654"/>
</dbReference>
<feature type="compositionally biased region" description="Basic residues" evidence="2">
    <location>
        <begin position="256"/>
        <end position="274"/>
    </location>
</feature>